<evidence type="ECO:0000259" key="2">
    <source>
        <dbReference type="PROSITE" id="PS51724"/>
    </source>
</evidence>
<dbReference type="PANTHER" id="PTHR38687">
    <property type="entry name" value="CELL DIVISION PROTEIN DEDD-RELATED"/>
    <property type="match status" value="1"/>
</dbReference>
<dbReference type="SUPFAM" id="SSF110997">
    <property type="entry name" value="Sporulation related repeat"/>
    <property type="match status" value="1"/>
</dbReference>
<proteinExistence type="predicted"/>
<feature type="compositionally biased region" description="Acidic residues" evidence="1">
    <location>
        <begin position="132"/>
        <end position="161"/>
    </location>
</feature>
<evidence type="ECO:0000256" key="1">
    <source>
        <dbReference type="SAM" id="MobiDB-lite"/>
    </source>
</evidence>
<dbReference type="Pfam" id="PF05036">
    <property type="entry name" value="SPOR"/>
    <property type="match status" value="1"/>
</dbReference>
<feature type="compositionally biased region" description="Basic and acidic residues" evidence="1">
    <location>
        <begin position="32"/>
        <end position="44"/>
    </location>
</feature>
<gene>
    <name evidence="3" type="ORF">J2T60_001062</name>
</gene>
<dbReference type="Proteomes" id="UP001523550">
    <property type="component" value="Unassembled WGS sequence"/>
</dbReference>
<dbReference type="RefSeq" id="WP_253446444.1">
    <property type="nucleotide sequence ID" value="NZ_JALJYF010000001.1"/>
</dbReference>
<dbReference type="InterPro" id="IPR052521">
    <property type="entry name" value="Cell_div_SPOR-domain"/>
</dbReference>
<name>A0ABT1G729_9GAMM</name>
<dbReference type="EMBL" id="JALJYF010000001">
    <property type="protein sequence ID" value="MCP1727097.1"/>
    <property type="molecule type" value="Genomic_DNA"/>
</dbReference>
<organism evidence="3 4">
    <name type="scientific">Natronospira proteinivora</name>
    <dbReference type="NCBI Taxonomy" id="1807133"/>
    <lineage>
        <taxon>Bacteria</taxon>
        <taxon>Pseudomonadati</taxon>
        <taxon>Pseudomonadota</taxon>
        <taxon>Gammaproteobacteria</taxon>
        <taxon>Natronospirales</taxon>
        <taxon>Natronospiraceae</taxon>
        <taxon>Natronospira</taxon>
    </lineage>
</organism>
<dbReference type="PANTHER" id="PTHR38687:SF1">
    <property type="entry name" value="CELL DIVISION PROTEIN DEDD"/>
    <property type="match status" value="1"/>
</dbReference>
<reference evidence="3 4" key="1">
    <citation type="submission" date="2022-03" db="EMBL/GenBank/DDBJ databases">
        <title>Genomic Encyclopedia of Type Strains, Phase III (KMG-III): the genomes of soil and plant-associated and newly described type strains.</title>
        <authorList>
            <person name="Whitman W."/>
        </authorList>
    </citation>
    <scope>NUCLEOTIDE SEQUENCE [LARGE SCALE GENOMIC DNA]</scope>
    <source>
        <strain evidence="3 4">BSker1</strain>
    </source>
</reference>
<dbReference type="Gene3D" id="3.30.70.1070">
    <property type="entry name" value="Sporulation related repeat"/>
    <property type="match status" value="1"/>
</dbReference>
<feature type="compositionally biased region" description="Basic and acidic residues" evidence="1">
    <location>
        <begin position="69"/>
        <end position="84"/>
    </location>
</feature>
<feature type="region of interest" description="Disordered" evidence="1">
    <location>
        <begin position="28"/>
        <end position="177"/>
    </location>
</feature>
<sequence>MDRKLKERIIGLVVLLTIAVLFLPMMLGGPDDSERSVRLDRPDADQDLPVTRMDLREESTEAEEAPDDDLFRPRPRDEAEPARDETEDEPAQARGMDETGDREDALADETTLDTRVPEEEAPPAEPEREDEREAEPEPETEPESEPEGEPETDTDTEEAPADDVPSGSGWAAQVGSFADRENAEGLVSDLRAEGFQSFLMRYESDDRVLYRVRVGLEPERDDAQALAERILEQTGHEASPVPHP</sequence>
<protein>
    <submittedName>
        <fullName evidence="3">DedD protein</fullName>
    </submittedName>
</protein>
<dbReference type="PROSITE" id="PS51724">
    <property type="entry name" value="SPOR"/>
    <property type="match status" value="1"/>
</dbReference>
<accession>A0ABT1G729</accession>
<dbReference type="InterPro" id="IPR036680">
    <property type="entry name" value="SPOR-like_sf"/>
</dbReference>
<evidence type="ECO:0000313" key="4">
    <source>
        <dbReference type="Proteomes" id="UP001523550"/>
    </source>
</evidence>
<dbReference type="InterPro" id="IPR007730">
    <property type="entry name" value="SPOR-like_dom"/>
</dbReference>
<evidence type="ECO:0000313" key="3">
    <source>
        <dbReference type="EMBL" id="MCP1727097.1"/>
    </source>
</evidence>
<feature type="domain" description="SPOR" evidence="2">
    <location>
        <begin position="164"/>
        <end position="243"/>
    </location>
</feature>
<feature type="compositionally biased region" description="Basic and acidic residues" evidence="1">
    <location>
        <begin position="95"/>
        <end position="105"/>
    </location>
</feature>
<keyword evidence="4" id="KW-1185">Reference proteome</keyword>
<comment type="caution">
    <text evidence="3">The sequence shown here is derived from an EMBL/GenBank/DDBJ whole genome shotgun (WGS) entry which is preliminary data.</text>
</comment>